<dbReference type="AlphaFoldDB" id="X1SS80"/>
<dbReference type="InterPro" id="IPR000160">
    <property type="entry name" value="GGDEF_dom"/>
</dbReference>
<reference evidence="2" key="1">
    <citation type="journal article" date="2014" name="Front. Microbiol.">
        <title>High frequency of phylogenetically diverse reductive dehalogenase-homologous genes in deep subseafloor sedimentary metagenomes.</title>
        <authorList>
            <person name="Kawai M."/>
            <person name="Futagami T."/>
            <person name="Toyoda A."/>
            <person name="Takaki Y."/>
            <person name="Nishi S."/>
            <person name="Hori S."/>
            <person name="Arai W."/>
            <person name="Tsubouchi T."/>
            <person name="Morono Y."/>
            <person name="Uchiyama I."/>
            <person name="Ito T."/>
            <person name="Fujiyama A."/>
            <person name="Inagaki F."/>
            <person name="Takami H."/>
        </authorList>
    </citation>
    <scope>NUCLEOTIDE SEQUENCE</scope>
    <source>
        <strain evidence="2">Expedition CK06-06</strain>
    </source>
</reference>
<feature type="domain" description="GGDEF" evidence="1">
    <location>
        <begin position="160"/>
        <end position="239"/>
    </location>
</feature>
<accession>X1SS80</accession>
<evidence type="ECO:0000313" key="2">
    <source>
        <dbReference type="EMBL" id="GAI95803.1"/>
    </source>
</evidence>
<dbReference type="SMART" id="SM00267">
    <property type="entry name" value="GGDEF"/>
    <property type="match status" value="1"/>
</dbReference>
<dbReference type="GO" id="GO:0052621">
    <property type="term" value="F:diguanylate cyclase activity"/>
    <property type="evidence" value="ECO:0007669"/>
    <property type="project" value="TreeGrafter"/>
</dbReference>
<protein>
    <recommendedName>
        <fullName evidence="1">GGDEF domain-containing protein</fullName>
    </recommendedName>
</protein>
<name>X1SS80_9ZZZZ</name>
<dbReference type="Gene3D" id="3.30.70.270">
    <property type="match status" value="1"/>
</dbReference>
<dbReference type="NCBIfam" id="TIGR00254">
    <property type="entry name" value="GGDEF"/>
    <property type="match status" value="1"/>
</dbReference>
<feature type="non-terminal residue" evidence="2">
    <location>
        <position position="239"/>
    </location>
</feature>
<gene>
    <name evidence="2" type="ORF">S12H4_31170</name>
</gene>
<dbReference type="InterPro" id="IPR050469">
    <property type="entry name" value="Diguanylate_Cyclase"/>
</dbReference>
<dbReference type="EMBL" id="BARW01018170">
    <property type="protein sequence ID" value="GAI95803.1"/>
    <property type="molecule type" value="Genomic_DNA"/>
</dbReference>
<dbReference type="PROSITE" id="PS50887">
    <property type="entry name" value="GGDEF"/>
    <property type="match status" value="1"/>
</dbReference>
<dbReference type="InterPro" id="IPR029787">
    <property type="entry name" value="Nucleotide_cyclase"/>
</dbReference>
<dbReference type="InterPro" id="IPR029016">
    <property type="entry name" value="GAF-like_dom_sf"/>
</dbReference>
<dbReference type="PANTHER" id="PTHR45138">
    <property type="entry name" value="REGULATORY COMPONENTS OF SENSORY TRANSDUCTION SYSTEM"/>
    <property type="match status" value="1"/>
</dbReference>
<dbReference type="SUPFAM" id="SSF55073">
    <property type="entry name" value="Nucleotide cyclase"/>
    <property type="match status" value="1"/>
</dbReference>
<comment type="caution">
    <text evidence="2">The sequence shown here is derived from an EMBL/GenBank/DDBJ whole genome shotgun (WGS) entry which is preliminary data.</text>
</comment>
<proteinExistence type="predicted"/>
<dbReference type="Pfam" id="PF00990">
    <property type="entry name" value="GGDEF"/>
    <property type="match status" value="1"/>
</dbReference>
<organism evidence="2">
    <name type="scientific">marine sediment metagenome</name>
    <dbReference type="NCBI Taxonomy" id="412755"/>
    <lineage>
        <taxon>unclassified sequences</taxon>
        <taxon>metagenomes</taxon>
        <taxon>ecological metagenomes</taxon>
    </lineage>
</organism>
<dbReference type="Gene3D" id="3.30.450.40">
    <property type="match status" value="1"/>
</dbReference>
<dbReference type="SUPFAM" id="SSF55781">
    <property type="entry name" value="GAF domain-like"/>
    <property type="match status" value="1"/>
</dbReference>
<dbReference type="InterPro" id="IPR043128">
    <property type="entry name" value="Rev_trsase/Diguanyl_cyclase"/>
</dbReference>
<sequence length="239" mass="27446">MLSYQDIDHARIDFVDGYSLDISRDEVFSLKNSIFTNVIQDNQIINSKDINKDFGKRYRFYEDEKTKRSISSVLAVPIIINQDVSGCIALERFEEKEYSAINLFYLEKIAQTLNVLLQWQSEYHKMYLNTTHDNLTGLLNYRAFLNRLDVEINRALRTDQSLVIIIVDVDKFKRINDTFGHPIGNIALKKIADLVSSSVRNIDVVARYGGEEFIIALSNSDKKGAKQIVERIVSNVANN</sequence>
<evidence type="ECO:0000259" key="1">
    <source>
        <dbReference type="PROSITE" id="PS50887"/>
    </source>
</evidence>
<dbReference type="PANTHER" id="PTHR45138:SF9">
    <property type="entry name" value="DIGUANYLATE CYCLASE DGCM-RELATED"/>
    <property type="match status" value="1"/>
</dbReference>
<dbReference type="CDD" id="cd01949">
    <property type="entry name" value="GGDEF"/>
    <property type="match status" value="1"/>
</dbReference>